<dbReference type="Proteomes" id="UP000198756">
    <property type="component" value="Unassembled WGS sequence"/>
</dbReference>
<evidence type="ECO:0000313" key="1">
    <source>
        <dbReference type="EMBL" id="SDA69189.1"/>
    </source>
</evidence>
<organism evidence="1 2">
    <name type="scientific">Algoriphagus alkaliphilus</name>
    <dbReference type="NCBI Taxonomy" id="279824"/>
    <lineage>
        <taxon>Bacteria</taxon>
        <taxon>Pseudomonadati</taxon>
        <taxon>Bacteroidota</taxon>
        <taxon>Cytophagia</taxon>
        <taxon>Cytophagales</taxon>
        <taxon>Cyclobacteriaceae</taxon>
        <taxon>Algoriphagus</taxon>
    </lineage>
</organism>
<proteinExistence type="predicted"/>
<evidence type="ECO:0000313" key="2">
    <source>
        <dbReference type="Proteomes" id="UP000198756"/>
    </source>
</evidence>
<keyword evidence="2" id="KW-1185">Reference proteome</keyword>
<accession>A0A1G5XFF8</accession>
<name>A0A1G5XFF8_9BACT</name>
<reference evidence="2" key="1">
    <citation type="submission" date="2016-10" db="EMBL/GenBank/DDBJ databases">
        <authorList>
            <person name="Varghese N."/>
            <person name="Submissions S."/>
        </authorList>
    </citation>
    <scope>NUCLEOTIDE SEQUENCE [LARGE SCALE GENOMIC DNA]</scope>
    <source>
        <strain evidence="2">DSM 22703</strain>
    </source>
</reference>
<dbReference type="EMBL" id="FMXE01000010">
    <property type="protein sequence ID" value="SDA69189.1"/>
    <property type="molecule type" value="Genomic_DNA"/>
</dbReference>
<gene>
    <name evidence="1" type="ORF">SAMN03080617_01739</name>
</gene>
<dbReference type="AlphaFoldDB" id="A0A1G5XFF8"/>
<dbReference type="STRING" id="279824.SAMN03080617_01739"/>
<sequence>MRILGTLFLFLSLVGSLVFGKDQLPGHWDQSVPENGLISNSDFFVQHYSIREVGEPLANCFIPERPAFRSLQKFDSLKVLFANLTGLSANCQFLGRCYQKSAHTIETGLPAFLIAFPHHYFT</sequence>
<protein>
    <submittedName>
        <fullName evidence="1">Uncharacterized protein</fullName>
    </submittedName>
</protein>